<dbReference type="PANTHER" id="PTHR46925:SF4">
    <property type="entry name" value="SUBSTANCE-P RECEPTOR"/>
    <property type="match status" value="1"/>
</dbReference>
<dbReference type="PRINTS" id="PR01024">
    <property type="entry name" value="NEUROKININ1R"/>
</dbReference>
<accession>A0A6P3WGB3</accession>
<dbReference type="GO" id="GO:0005886">
    <property type="term" value="C:plasma membrane"/>
    <property type="evidence" value="ECO:0007669"/>
    <property type="project" value="UniProtKB-SubCell"/>
</dbReference>
<feature type="disulfide bond" evidence="16">
    <location>
        <begin position="110"/>
        <end position="185"/>
    </location>
</feature>
<keyword evidence="13" id="KW-0449">Lipoprotein</keyword>
<dbReference type="GO" id="GO:0097225">
    <property type="term" value="C:sperm midpiece"/>
    <property type="evidence" value="ECO:0007669"/>
    <property type="project" value="TreeGrafter"/>
</dbReference>
<feature type="transmembrane region" description="Helical" evidence="19">
    <location>
        <begin position="251"/>
        <end position="271"/>
    </location>
</feature>
<reference evidence="22" key="1">
    <citation type="submission" date="2025-08" db="UniProtKB">
        <authorList>
            <consortium name="RefSeq"/>
        </authorList>
    </citation>
    <scope>IDENTIFICATION</scope>
</reference>
<keyword evidence="5 19" id="KW-1133">Transmembrane helix</keyword>
<evidence type="ECO:0000256" key="15">
    <source>
        <dbReference type="ARBA" id="ARBA00031714"/>
    </source>
</evidence>
<dbReference type="AlphaFoldDB" id="A0A6P3WGB3"/>
<feature type="transmembrane region" description="Helical" evidence="19">
    <location>
        <begin position="207"/>
        <end position="230"/>
    </location>
</feature>
<evidence type="ECO:0000256" key="5">
    <source>
        <dbReference type="ARBA" id="ARBA00022989"/>
    </source>
</evidence>
<keyword evidence="9 16" id="KW-1015">Disulfide bond</keyword>
<dbReference type="InterPro" id="IPR001681">
    <property type="entry name" value="Neurokn_rcpt"/>
</dbReference>
<evidence type="ECO:0000256" key="19">
    <source>
        <dbReference type="SAM" id="Phobius"/>
    </source>
</evidence>
<sequence length="418" mass="48215">MDPLYKTMDGPNDTMGNISSNFTDLYSNQFVQPVWQIVMWAIAYCSIVIVSVVGNIVVIWIILAHKRMRTVTNYFLVNLAFAEASMAAFNTVINFVYSVHNEWYFGLGYCRFHNFFPIAAVFASIYSMTAIALDRYMAIIHPLQQRLSSTETKLVVGVIWVLALLLAFPQYFYSSTAQLPDRIVCYLDWPEYEIWDFKLTYQISVVLLIYVFPLLIMGCAYMVVGLNLWASQIPGDCTDRYREQLTAKRKVVKMMIVVVCTFALCWLPYHVYFLLHQFYPHLFEERFIQQVYLGIMWLAMSSTMYNPIIYCLLNDRFRAGFQQAFNWCPCVPEGSYKSLELKFTRHLQTQVSMYRVSRMETTVSTVMPFGTPDHTESGQEELDFLNHTTVDLTPNGSSHNAGKTSPAPSPTTTWTSED</sequence>
<evidence type="ECO:0000256" key="8">
    <source>
        <dbReference type="ARBA" id="ARBA00023139"/>
    </source>
</evidence>
<gene>
    <name evidence="22" type="primary">tacr1b</name>
</gene>
<evidence type="ECO:0000256" key="17">
    <source>
        <dbReference type="RuleBase" id="RU000688"/>
    </source>
</evidence>
<dbReference type="PROSITE" id="PS50262">
    <property type="entry name" value="G_PROTEIN_RECEP_F1_2"/>
    <property type="match status" value="1"/>
</dbReference>
<dbReference type="SUPFAM" id="SSF81321">
    <property type="entry name" value="Family A G protein-coupled receptor-like"/>
    <property type="match status" value="1"/>
</dbReference>
<keyword evidence="21" id="KW-1185">Reference proteome</keyword>
<keyword evidence="10 17" id="KW-0675">Receptor</keyword>
<evidence type="ECO:0000256" key="3">
    <source>
        <dbReference type="ARBA" id="ARBA00022475"/>
    </source>
</evidence>
<dbReference type="InterPro" id="IPR000276">
    <property type="entry name" value="GPCR_Rhodpsn"/>
</dbReference>
<evidence type="ECO:0000256" key="11">
    <source>
        <dbReference type="ARBA" id="ARBA00023180"/>
    </source>
</evidence>
<dbReference type="InterPro" id="IPR000046">
    <property type="entry name" value="NK1_rcpt"/>
</dbReference>
<feature type="compositionally biased region" description="Low complexity" evidence="18">
    <location>
        <begin position="404"/>
        <end position="418"/>
    </location>
</feature>
<evidence type="ECO:0000256" key="13">
    <source>
        <dbReference type="ARBA" id="ARBA00023288"/>
    </source>
</evidence>
<evidence type="ECO:0000313" key="22">
    <source>
        <dbReference type="RefSeq" id="XP_012697809.1"/>
    </source>
</evidence>
<dbReference type="GO" id="GO:1902093">
    <property type="term" value="P:positive regulation of flagellated sperm motility"/>
    <property type="evidence" value="ECO:0007669"/>
    <property type="project" value="TreeGrafter"/>
</dbReference>
<keyword evidence="4 17" id="KW-0812">Transmembrane</keyword>
<feature type="region of interest" description="Disordered" evidence="18">
    <location>
        <begin position="389"/>
        <end position="418"/>
    </location>
</feature>
<proteinExistence type="inferred from homology"/>
<evidence type="ECO:0000256" key="16">
    <source>
        <dbReference type="PIRSR" id="PIRSR601681-50"/>
    </source>
</evidence>
<evidence type="ECO:0000256" key="1">
    <source>
        <dbReference type="ARBA" id="ARBA00004651"/>
    </source>
</evidence>
<evidence type="ECO:0000256" key="2">
    <source>
        <dbReference type="ARBA" id="ARBA00013755"/>
    </source>
</evidence>
<feature type="transmembrane region" description="Helical" evidence="19">
    <location>
        <begin position="291"/>
        <end position="313"/>
    </location>
</feature>
<evidence type="ECO:0000256" key="6">
    <source>
        <dbReference type="ARBA" id="ARBA00023040"/>
    </source>
</evidence>
<evidence type="ECO:0000256" key="18">
    <source>
        <dbReference type="SAM" id="MobiDB-lite"/>
    </source>
</evidence>
<dbReference type="SMART" id="SM01381">
    <property type="entry name" value="7TM_GPCR_Srsx"/>
    <property type="match status" value="1"/>
</dbReference>
<feature type="transmembrane region" description="Helical" evidence="19">
    <location>
        <begin position="154"/>
        <end position="173"/>
    </location>
</feature>
<dbReference type="GO" id="GO:0016496">
    <property type="term" value="F:substance P receptor activity"/>
    <property type="evidence" value="ECO:0007669"/>
    <property type="project" value="TreeGrafter"/>
</dbReference>
<dbReference type="PANTHER" id="PTHR46925">
    <property type="entry name" value="G-PROTEIN COUPLED RECEPTOR TKR-1-RELATED"/>
    <property type="match status" value="1"/>
</dbReference>
<feature type="compositionally biased region" description="Polar residues" evidence="18">
    <location>
        <begin position="389"/>
        <end position="403"/>
    </location>
</feature>
<evidence type="ECO:0000259" key="20">
    <source>
        <dbReference type="PROSITE" id="PS50262"/>
    </source>
</evidence>
<keyword evidence="6 17" id="KW-0297">G-protein coupled receptor</keyword>
<dbReference type="FunFam" id="1.20.1070.10:FF:000078">
    <property type="entry name" value="Neuromedin-K receptor"/>
    <property type="match status" value="1"/>
</dbReference>
<keyword evidence="8" id="KW-0564">Palmitate</keyword>
<dbReference type="InterPro" id="IPR017452">
    <property type="entry name" value="GPCR_Rhodpsn_7TM"/>
</dbReference>
<dbReference type="GeneID" id="105913302"/>
<comment type="subcellular location">
    <subcellularLocation>
        <location evidence="1">Cell membrane</location>
        <topology evidence="1">Multi-pass membrane protein</topology>
    </subcellularLocation>
</comment>
<evidence type="ECO:0000256" key="14">
    <source>
        <dbReference type="ARBA" id="ARBA00031678"/>
    </source>
</evidence>
<dbReference type="Proteomes" id="UP000515152">
    <property type="component" value="Chromosome 12"/>
</dbReference>
<dbReference type="Pfam" id="PF00001">
    <property type="entry name" value="7tm_1"/>
    <property type="match status" value="1"/>
</dbReference>
<protein>
    <recommendedName>
        <fullName evidence="2">Substance-P receptor</fullName>
    </recommendedName>
    <alternativeName>
        <fullName evidence="14">NK-1 receptor</fullName>
    </alternativeName>
    <alternativeName>
        <fullName evidence="15">Tachykinin receptor 1</fullName>
    </alternativeName>
</protein>
<dbReference type="Gene3D" id="1.20.1070.10">
    <property type="entry name" value="Rhodopsin 7-helix transmembrane proteins"/>
    <property type="match status" value="1"/>
</dbReference>
<keyword evidence="3" id="KW-1003">Cell membrane</keyword>
<feature type="transmembrane region" description="Helical" evidence="19">
    <location>
        <begin position="115"/>
        <end position="133"/>
    </location>
</feature>
<name>A0A6P3WGB3_CLUHA</name>
<evidence type="ECO:0000256" key="7">
    <source>
        <dbReference type="ARBA" id="ARBA00023136"/>
    </source>
</evidence>
<comment type="similarity">
    <text evidence="17">Belongs to the G-protein coupled receptor 1 family.</text>
</comment>
<dbReference type="PRINTS" id="PR00244">
    <property type="entry name" value="NEUROKININR"/>
</dbReference>
<dbReference type="KEGG" id="char:105913302"/>
<dbReference type="CTD" id="564017"/>
<keyword evidence="12 17" id="KW-0807">Transducer</keyword>
<evidence type="ECO:0000256" key="12">
    <source>
        <dbReference type="ARBA" id="ARBA00023224"/>
    </source>
</evidence>
<keyword evidence="7 19" id="KW-0472">Membrane</keyword>
<organism evidence="21 22">
    <name type="scientific">Clupea harengus</name>
    <name type="common">Atlantic herring</name>
    <dbReference type="NCBI Taxonomy" id="7950"/>
    <lineage>
        <taxon>Eukaryota</taxon>
        <taxon>Metazoa</taxon>
        <taxon>Chordata</taxon>
        <taxon>Craniata</taxon>
        <taxon>Vertebrata</taxon>
        <taxon>Euteleostomi</taxon>
        <taxon>Actinopterygii</taxon>
        <taxon>Neopterygii</taxon>
        <taxon>Teleostei</taxon>
        <taxon>Clupei</taxon>
        <taxon>Clupeiformes</taxon>
        <taxon>Clupeoidei</taxon>
        <taxon>Clupeidae</taxon>
        <taxon>Clupea</taxon>
    </lineage>
</organism>
<feature type="transmembrane region" description="Helical" evidence="19">
    <location>
        <begin position="75"/>
        <end position="95"/>
    </location>
</feature>
<feature type="transmembrane region" description="Helical" evidence="19">
    <location>
        <begin position="37"/>
        <end position="63"/>
    </location>
</feature>
<dbReference type="RefSeq" id="XP_012697809.1">
    <property type="nucleotide sequence ID" value="XM_012842355.3"/>
</dbReference>
<keyword evidence="11" id="KW-0325">Glycoprotein</keyword>
<evidence type="ECO:0000256" key="9">
    <source>
        <dbReference type="ARBA" id="ARBA00023157"/>
    </source>
</evidence>
<dbReference type="PRINTS" id="PR00237">
    <property type="entry name" value="GPCRRHODOPSN"/>
</dbReference>
<dbReference type="PROSITE" id="PS00237">
    <property type="entry name" value="G_PROTEIN_RECEP_F1_1"/>
    <property type="match status" value="1"/>
</dbReference>
<evidence type="ECO:0000313" key="21">
    <source>
        <dbReference type="Proteomes" id="UP000515152"/>
    </source>
</evidence>
<feature type="domain" description="G-protein coupled receptors family 1 profile" evidence="20">
    <location>
        <begin position="54"/>
        <end position="310"/>
    </location>
</feature>
<dbReference type="OrthoDB" id="5981855at2759"/>
<evidence type="ECO:0000256" key="10">
    <source>
        <dbReference type="ARBA" id="ARBA00023170"/>
    </source>
</evidence>
<evidence type="ECO:0000256" key="4">
    <source>
        <dbReference type="ARBA" id="ARBA00022692"/>
    </source>
</evidence>